<dbReference type="PANTHER" id="PTHR12185">
    <property type="entry name" value="SID1 TRANSMEMBRANE FAMILY MEMEBER"/>
    <property type="match status" value="1"/>
</dbReference>
<sequence length="821" mass="93073">MVPCYILLASLAIVFPGQCTGYQYDSQRKLRREVVTGHANVITSNENHADFNIPYDGTVKLGSESLYIYNYNISGGKIGPVRISVSSMNATPNYPVLFVIRQQRGVISWQVPLFLEDMFDYSTVNRTLCPTENYRSGRRSVDRKQLAYVDISTFSPNLTAFTLYAQQLENFEIGMYEERRLDVSPSEPIYYEFKFPDDPEVHSVTVKATSSDSLCMDLSIQSTNCPVFDLDRNVEFTGVYQTMTKQAAITVERARFKDKAFYVVFVVRATDYACTDIAIVEPAAIHGLGRLKTLSVIVEPSISYTKYMIAIGVTVGVFLFFYLVAAVVAFIHYLTQHRGEHEHLSGLDSTSNLENPIVNRTEGSSNYGTVVQQQGGEKQQQGGGAASSSPGYDSDSTIDEGEIDMLDDADTDKNIVRTKTFLYVADLARKDRRVLTKKYKLYHWHLITISIFYSLPVVQLVITYQEVLHVTGNEDICYYNFLCAHPLGVLSAFNNVFSNAGYVMLGLLFLGLIYRRFVSPAAHCSHRSCLRYCLPIVSLPASLADELPPHEPPTPSYKHAIASDELPGFADTSFMYIIAGLCMLKIYQSRHPDINANAYAAFAAFAVIIFLAVLGVVYSKVWFWALFFIVHVMAMLGLSTQIYYMGRWKLDTGIFQRVYLQLKNEMQTPSRPMYMDRMVLLIVGCLINLSLALYGVLTRPKDFDSYLLSIFIVNLLMYVLFYIIMKLRSGERILKLALFFICLATIVWGCALYFFLSKLSTWELTAAKSREGNRDCMILEFYDEHDVWHFLSATSMFFSFMILLTLDDDLLETPRDKIPVF</sequence>
<dbReference type="GeneID" id="106810296"/>
<organism evidence="11 12">
    <name type="scientific">Priapulus caudatus</name>
    <name type="common">Priapulid worm</name>
    <dbReference type="NCBI Taxonomy" id="37621"/>
    <lineage>
        <taxon>Eukaryota</taxon>
        <taxon>Metazoa</taxon>
        <taxon>Ecdysozoa</taxon>
        <taxon>Scalidophora</taxon>
        <taxon>Priapulida</taxon>
        <taxon>Priapulimorpha</taxon>
        <taxon>Priapulimorphida</taxon>
        <taxon>Priapulidae</taxon>
        <taxon>Priapulus</taxon>
    </lineage>
</organism>
<evidence type="ECO:0000256" key="9">
    <source>
        <dbReference type="SAM" id="Phobius"/>
    </source>
</evidence>
<dbReference type="InterPro" id="IPR025958">
    <property type="entry name" value="SID1_TM_fam"/>
</dbReference>
<evidence type="ECO:0000313" key="11">
    <source>
        <dbReference type="Proteomes" id="UP000695022"/>
    </source>
</evidence>
<gene>
    <name evidence="12" type="primary">LOC106810296</name>
</gene>
<comment type="subcellular location">
    <subcellularLocation>
        <location evidence="1">Membrane</location>
        <topology evidence="1">Multi-pass membrane protein</topology>
    </subcellularLocation>
</comment>
<evidence type="ECO:0000256" key="3">
    <source>
        <dbReference type="ARBA" id="ARBA00022692"/>
    </source>
</evidence>
<feature type="transmembrane region" description="Helical" evidence="9">
    <location>
        <begin position="678"/>
        <end position="697"/>
    </location>
</feature>
<dbReference type="RefSeq" id="XP_014669089.1">
    <property type="nucleotide sequence ID" value="XM_014813603.1"/>
</dbReference>
<evidence type="ECO:0000256" key="7">
    <source>
        <dbReference type="ARBA" id="ARBA00023180"/>
    </source>
</evidence>
<evidence type="ECO:0000256" key="5">
    <source>
        <dbReference type="ARBA" id="ARBA00022989"/>
    </source>
</evidence>
<evidence type="ECO:0000256" key="8">
    <source>
        <dbReference type="SAM" id="MobiDB-lite"/>
    </source>
</evidence>
<feature type="transmembrane region" description="Helical" evidence="9">
    <location>
        <begin position="787"/>
        <end position="806"/>
    </location>
</feature>
<dbReference type="Pfam" id="PF13965">
    <property type="entry name" value="SID-1_RNA_chan"/>
    <property type="match status" value="2"/>
</dbReference>
<feature type="region of interest" description="Disordered" evidence="8">
    <location>
        <begin position="372"/>
        <end position="394"/>
    </location>
</feature>
<evidence type="ECO:0000256" key="4">
    <source>
        <dbReference type="ARBA" id="ARBA00022729"/>
    </source>
</evidence>
<feature type="transmembrane region" description="Helical" evidence="9">
    <location>
        <begin position="736"/>
        <end position="756"/>
    </location>
</feature>
<protein>
    <submittedName>
        <fullName evidence="12">SID1 transmembrane family member 1-like</fullName>
    </submittedName>
</protein>
<keyword evidence="5 9" id="KW-1133">Transmembrane helix</keyword>
<proteinExistence type="inferred from homology"/>
<evidence type="ECO:0000256" key="1">
    <source>
        <dbReference type="ARBA" id="ARBA00004141"/>
    </source>
</evidence>
<feature type="transmembrane region" description="Helical" evidence="9">
    <location>
        <begin position="307"/>
        <end position="334"/>
    </location>
</feature>
<keyword evidence="3 9" id="KW-0812">Transmembrane</keyword>
<evidence type="ECO:0000313" key="12">
    <source>
        <dbReference type="RefSeq" id="XP_014669089.1"/>
    </source>
</evidence>
<feature type="transmembrane region" description="Helical" evidence="9">
    <location>
        <begin position="441"/>
        <end position="462"/>
    </location>
</feature>
<feature type="transmembrane region" description="Helical" evidence="9">
    <location>
        <begin position="703"/>
        <end position="724"/>
    </location>
</feature>
<feature type="transmembrane region" description="Helical" evidence="9">
    <location>
        <begin position="496"/>
        <end position="517"/>
    </location>
</feature>
<dbReference type="PANTHER" id="PTHR12185:SF14">
    <property type="entry name" value="CHOLESTEROL UPTAKE PROTEIN 1"/>
    <property type="match status" value="1"/>
</dbReference>
<evidence type="ECO:0000256" key="10">
    <source>
        <dbReference type="SAM" id="SignalP"/>
    </source>
</evidence>
<keyword evidence="6 9" id="KW-0472">Membrane</keyword>
<keyword evidence="7" id="KW-0325">Glycoprotein</keyword>
<feature type="chain" id="PRO_5047394592" evidence="10">
    <location>
        <begin position="22"/>
        <end position="821"/>
    </location>
</feature>
<feature type="transmembrane region" description="Helical" evidence="9">
    <location>
        <begin position="624"/>
        <end position="644"/>
    </location>
</feature>
<evidence type="ECO:0000256" key="2">
    <source>
        <dbReference type="ARBA" id="ARBA00006618"/>
    </source>
</evidence>
<dbReference type="Proteomes" id="UP000695022">
    <property type="component" value="Unplaced"/>
</dbReference>
<feature type="signal peptide" evidence="10">
    <location>
        <begin position="1"/>
        <end position="21"/>
    </location>
</feature>
<accession>A0ABM1EA68</accession>
<keyword evidence="11" id="KW-1185">Reference proteome</keyword>
<keyword evidence="4 10" id="KW-0732">Signal</keyword>
<comment type="similarity">
    <text evidence="2">Belongs to the SID1 family.</text>
</comment>
<name>A0ABM1EA68_PRICU</name>
<feature type="transmembrane region" description="Helical" evidence="9">
    <location>
        <begin position="599"/>
        <end position="618"/>
    </location>
</feature>
<evidence type="ECO:0000256" key="6">
    <source>
        <dbReference type="ARBA" id="ARBA00023136"/>
    </source>
</evidence>
<reference evidence="12" key="1">
    <citation type="submission" date="2025-08" db="UniProtKB">
        <authorList>
            <consortium name="RefSeq"/>
        </authorList>
    </citation>
    <scope>IDENTIFICATION</scope>
</reference>